<organism evidence="2 3">
    <name type="scientific">Rotaria magnacalcarata</name>
    <dbReference type="NCBI Taxonomy" id="392030"/>
    <lineage>
        <taxon>Eukaryota</taxon>
        <taxon>Metazoa</taxon>
        <taxon>Spiralia</taxon>
        <taxon>Gnathifera</taxon>
        <taxon>Rotifera</taxon>
        <taxon>Eurotatoria</taxon>
        <taxon>Bdelloidea</taxon>
        <taxon>Philodinida</taxon>
        <taxon>Philodinidae</taxon>
        <taxon>Rotaria</taxon>
    </lineage>
</organism>
<comment type="caution">
    <text evidence="2">The sequence shown here is derived from an EMBL/GenBank/DDBJ whole genome shotgun (WGS) entry which is preliminary data.</text>
</comment>
<feature type="transmembrane region" description="Helical" evidence="1">
    <location>
        <begin position="7"/>
        <end position="28"/>
    </location>
</feature>
<gene>
    <name evidence="2" type="ORF">SMN809_LOCUS59564</name>
</gene>
<reference evidence="2" key="1">
    <citation type="submission" date="2021-02" db="EMBL/GenBank/DDBJ databases">
        <authorList>
            <person name="Nowell W R."/>
        </authorList>
    </citation>
    <scope>NUCLEOTIDE SEQUENCE</scope>
</reference>
<keyword evidence="1" id="KW-0812">Transmembrane</keyword>
<keyword evidence="1" id="KW-1133">Transmembrane helix</keyword>
<name>A0A8S3E2T0_9BILA</name>
<proteinExistence type="predicted"/>
<dbReference type="Proteomes" id="UP000676336">
    <property type="component" value="Unassembled WGS sequence"/>
</dbReference>
<sequence length="29" mass="3077">LTMQIRGVVIVTLALFLGIGALVLHLLAM</sequence>
<evidence type="ECO:0000313" key="3">
    <source>
        <dbReference type="Proteomes" id="UP000676336"/>
    </source>
</evidence>
<dbReference type="EMBL" id="CAJOBI010227864">
    <property type="protein sequence ID" value="CAF5057503.1"/>
    <property type="molecule type" value="Genomic_DNA"/>
</dbReference>
<evidence type="ECO:0000313" key="2">
    <source>
        <dbReference type="EMBL" id="CAF5057503.1"/>
    </source>
</evidence>
<keyword evidence="1" id="KW-0472">Membrane</keyword>
<evidence type="ECO:0000256" key="1">
    <source>
        <dbReference type="SAM" id="Phobius"/>
    </source>
</evidence>
<protein>
    <submittedName>
        <fullName evidence="2">Uncharacterized protein</fullName>
    </submittedName>
</protein>
<accession>A0A8S3E2T0</accession>
<feature type="non-terminal residue" evidence="2">
    <location>
        <position position="1"/>
    </location>
</feature>
<dbReference type="AlphaFoldDB" id="A0A8S3E2T0"/>